<reference evidence="1 2" key="1">
    <citation type="submission" date="2024-04" db="EMBL/GenBank/DDBJ databases">
        <title>Okeanomitos corallinicola gen. &amp; sp. nov. (Nostocales, Cyanobacteria), a new toxic marine heterocyst-forming cyanobacterium from a coral reef.</title>
        <authorList>
            <person name="Li H."/>
            <person name="Li R."/>
            <person name="Kang J."/>
            <person name="Hii K.S."/>
            <person name="Mohamed H.F."/>
            <person name="Xu X."/>
            <person name="Luo Z."/>
        </authorList>
    </citation>
    <scope>NUCLEOTIDE SEQUENCE [LARGE SCALE GENOMIC DNA]</scope>
    <source>
        <strain evidence="1 2">TIOX110</strain>
    </source>
</reference>
<organism evidence="1 2">
    <name type="scientific">Okeanomitos corallinicola TIOX110</name>
    <dbReference type="NCBI Taxonomy" id="3133117"/>
    <lineage>
        <taxon>Bacteria</taxon>
        <taxon>Bacillati</taxon>
        <taxon>Cyanobacteriota</taxon>
        <taxon>Cyanophyceae</taxon>
        <taxon>Nostocales</taxon>
        <taxon>Aphanizomenonaceae</taxon>
        <taxon>Okeanomitos</taxon>
    </lineage>
</organism>
<dbReference type="Proteomes" id="UP001483337">
    <property type="component" value="Chromosome"/>
</dbReference>
<gene>
    <name evidence="1" type="ORF">WJM97_10895</name>
</gene>
<dbReference type="EMBL" id="CP150886">
    <property type="protein sequence ID" value="WZB90153.1"/>
    <property type="molecule type" value="Genomic_DNA"/>
</dbReference>
<evidence type="ECO:0000313" key="1">
    <source>
        <dbReference type="EMBL" id="WZB90153.1"/>
    </source>
</evidence>
<name>A0ABZ2UXL6_9CYAN</name>
<evidence type="ECO:0000313" key="2">
    <source>
        <dbReference type="Proteomes" id="UP001483337"/>
    </source>
</evidence>
<keyword evidence="2" id="KW-1185">Reference proteome</keyword>
<sequence>MMSVFRRSVWEELQRIIDTLDECLLDIRSGLEQEEEEAQD</sequence>
<proteinExistence type="predicted"/>
<protein>
    <submittedName>
        <fullName evidence="1">Uncharacterized protein</fullName>
    </submittedName>
</protein>
<dbReference type="RefSeq" id="WP_353933046.1">
    <property type="nucleotide sequence ID" value="NZ_CP150886.1"/>
</dbReference>
<accession>A0ABZ2UXL6</accession>